<organism evidence="6 7">
    <name type="scientific">Microbispora siamensis</name>
    <dbReference type="NCBI Taxonomy" id="564413"/>
    <lineage>
        <taxon>Bacteria</taxon>
        <taxon>Bacillati</taxon>
        <taxon>Actinomycetota</taxon>
        <taxon>Actinomycetes</taxon>
        <taxon>Streptosporangiales</taxon>
        <taxon>Streptosporangiaceae</taxon>
        <taxon>Microbispora</taxon>
    </lineage>
</organism>
<keyword evidence="2" id="KW-0238">DNA-binding</keyword>
<dbReference type="InterPro" id="IPR011006">
    <property type="entry name" value="CheY-like_superfamily"/>
</dbReference>
<dbReference type="Pfam" id="PF00196">
    <property type="entry name" value="GerE"/>
    <property type="match status" value="1"/>
</dbReference>
<dbReference type="RefSeq" id="WP_204049082.1">
    <property type="nucleotide sequence ID" value="NZ_BOOF01000016.1"/>
</dbReference>
<sequence length="215" mass="22814">MIHLAIVDDHPIARYGVERVLEHVAEVAIVASVSAADDLLRLVADGLRVDVVMLDLYLDGDTPSVDAVAHLAAVTRVLVMSTSARPDDVVQSIRAGAAGYLTKRSEADLVVSGLRTVAAGGFLLSTELADIVHALLASPNGGTAAEPRLSPREDQTLRLLARGLTHSQIATRLGVRKATVDTYVERIRAKLNAGNKADLTRAALQRESFSPDQGP</sequence>
<dbReference type="CDD" id="cd17535">
    <property type="entry name" value="REC_NarL-like"/>
    <property type="match status" value="1"/>
</dbReference>
<feature type="domain" description="HTH luxR-type" evidence="4">
    <location>
        <begin position="142"/>
        <end position="207"/>
    </location>
</feature>
<evidence type="ECO:0000313" key="6">
    <source>
        <dbReference type="EMBL" id="GIH62419.1"/>
    </source>
</evidence>
<dbReference type="SUPFAM" id="SSF52172">
    <property type="entry name" value="CheY-like"/>
    <property type="match status" value="1"/>
</dbReference>
<dbReference type="PANTHER" id="PTHR43214">
    <property type="entry name" value="TWO-COMPONENT RESPONSE REGULATOR"/>
    <property type="match status" value="1"/>
</dbReference>
<dbReference type="InterPro" id="IPR039420">
    <property type="entry name" value="WalR-like"/>
</dbReference>
<reference evidence="6 7" key="1">
    <citation type="submission" date="2021-01" db="EMBL/GenBank/DDBJ databases">
        <title>Whole genome shotgun sequence of Microbispora siamensis NBRC 104113.</title>
        <authorList>
            <person name="Komaki H."/>
            <person name="Tamura T."/>
        </authorList>
    </citation>
    <scope>NUCLEOTIDE SEQUENCE [LARGE SCALE GENOMIC DNA]</scope>
    <source>
        <strain evidence="6 7">NBRC 104113</strain>
    </source>
</reference>
<name>A0ABQ4GLX8_9ACTN</name>
<proteinExistence type="predicted"/>
<dbReference type="InterPro" id="IPR000792">
    <property type="entry name" value="Tscrpt_reg_LuxR_C"/>
</dbReference>
<dbReference type="InterPro" id="IPR001789">
    <property type="entry name" value="Sig_transdc_resp-reg_receiver"/>
</dbReference>
<dbReference type="InterPro" id="IPR058245">
    <property type="entry name" value="NreC/VraR/RcsB-like_REC"/>
</dbReference>
<comment type="caution">
    <text evidence="6">The sequence shown here is derived from an EMBL/GenBank/DDBJ whole genome shotgun (WGS) entry which is preliminary data.</text>
</comment>
<accession>A0ABQ4GLX8</accession>
<keyword evidence="7" id="KW-1185">Reference proteome</keyword>
<dbReference type="InterPro" id="IPR016032">
    <property type="entry name" value="Sig_transdc_resp-reg_C-effctor"/>
</dbReference>
<feature type="modified residue" description="4-aspartylphosphate" evidence="3">
    <location>
        <position position="55"/>
    </location>
</feature>
<evidence type="ECO:0000256" key="3">
    <source>
        <dbReference type="PROSITE-ProRule" id="PRU00169"/>
    </source>
</evidence>
<dbReference type="Gene3D" id="3.40.50.2300">
    <property type="match status" value="1"/>
</dbReference>
<dbReference type="Pfam" id="PF00072">
    <property type="entry name" value="Response_reg"/>
    <property type="match status" value="1"/>
</dbReference>
<dbReference type="CDD" id="cd06170">
    <property type="entry name" value="LuxR_C_like"/>
    <property type="match status" value="1"/>
</dbReference>
<dbReference type="EMBL" id="BOOF01000016">
    <property type="protein sequence ID" value="GIH62419.1"/>
    <property type="molecule type" value="Genomic_DNA"/>
</dbReference>
<evidence type="ECO:0000259" key="4">
    <source>
        <dbReference type="PROSITE" id="PS50043"/>
    </source>
</evidence>
<evidence type="ECO:0000256" key="1">
    <source>
        <dbReference type="ARBA" id="ARBA00022553"/>
    </source>
</evidence>
<dbReference type="SUPFAM" id="SSF46894">
    <property type="entry name" value="C-terminal effector domain of the bipartite response regulators"/>
    <property type="match status" value="1"/>
</dbReference>
<evidence type="ECO:0000259" key="5">
    <source>
        <dbReference type="PROSITE" id="PS50110"/>
    </source>
</evidence>
<dbReference type="SMART" id="SM00448">
    <property type="entry name" value="REC"/>
    <property type="match status" value="1"/>
</dbReference>
<dbReference type="Proteomes" id="UP000660454">
    <property type="component" value="Unassembled WGS sequence"/>
</dbReference>
<gene>
    <name evidence="6" type="ORF">Msi02_32360</name>
</gene>
<evidence type="ECO:0000313" key="7">
    <source>
        <dbReference type="Proteomes" id="UP000660454"/>
    </source>
</evidence>
<dbReference type="PANTHER" id="PTHR43214:SF43">
    <property type="entry name" value="TWO-COMPONENT RESPONSE REGULATOR"/>
    <property type="match status" value="1"/>
</dbReference>
<dbReference type="PRINTS" id="PR00038">
    <property type="entry name" value="HTHLUXR"/>
</dbReference>
<evidence type="ECO:0000256" key="2">
    <source>
        <dbReference type="ARBA" id="ARBA00023125"/>
    </source>
</evidence>
<feature type="domain" description="Response regulatory" evidence="5">
    <location>
        <begin position="3"/>
        <end position="118"/>
    </location>
</feature>
<dbReference type="SMART" id="SM00421">
    <property type="entry name" value="HTH_LUXR"/>
    <property type="match status" value="1"/>
</dbReference>
<keyword evidence="1 3" id="KW-0597">Phosphoprotein</keyword>
<dbReference type="PROSITE" id="PS50110">
    <property type="entry name" value="RESPONSE_REGULATORY"/>
    <property type="match status" value="1"/>
</dbReference>
<protein>
    <submittedName>
        <fullName evidence="6">Two-component system response regulator, LuxR family protein</fullName>
    </submittedName>
</protein>
<dbReference type="PROSITE" id="PS50043">
    <property type="entry name" value="HTH_LUXR_2"/>
    <property type="match status" value="1"/>
</dbReference>